<reference evidence="11 12" key="1">
    <citation type="journal article" date="2018" name="Front. Microbiol.">
        <title>Genome-Wide Analysis of Corynespora cassiicola Leaf Fall Disease Putative Effectors.</title>
        <authorList>
            <person name="Lopez D."/>
            <person name="Ribeiro S."/>
            <person name="Label P."/>
            <person name="Fumanal B."/>
            <person name="Venisse J.S."/>
            <person name="Kohler A."/>
            <person name="de Oliveira R.R."/>
            <person name="Labutti K."/>
            <person name="Lipzen A."/>
            <person name="Lail K."/>
            <person name="Bauer D."/>
            <person name="Ohm R.A."/>
            <person name="Barry K.W."/>
            <person name="Spatafora J."/>
            <person name="Grigoriev I.V."/>
            <person name="Martin F.M."/>
            <person name="Pujade-Renaud V."/>
        </authorList>
    </citation>
    <scope>NUCLEOTIDE SEQUENCE [LARGE SCALE GENOMIC DNA]</scope>
    <source>
        <strain evidence="11 12">Philippines</strain>
    </source>
</reference>
<feature type="compositionally biased region" description="Basic and acidic residues" evidence="9">
    <location>
        <begin position="247"/>
        <end position="277"/>
    </location>
</feature>
<evidence type="ECO:0000256" key="3">
    <source>
        <dbReference type="ARBA" id="ARBA00022664"/>
    </source>
</evidence>
<feature type="coiled-coil region" evidence="8">
    <location>
        <begin position="29"/>
        <end position="58"/>
    </location>
</feature>
<evidence type="ECO:0000256" key="7">
    <source>
        <dbReference type="ARBA" id="ARBA00023242"/>
    </source>
</evidence>
<evidence type="ECO:0000256" key="4">
    <source>
        <dbReference type="ARBA" id="ARBA00022728"/>
    </source>
</evidence>
<dbReference type="GO" id="GO:0000398">
    <property type="term" value="P:mRNA splicing, via spliceosome"/>
    <property type="evidence" value="ECO:0007669"/>
    <property type="project" value="TreeGrafter"/>
</dbReference>
<dbReference type="InterPro" id="IPR051376">
    <property type="entry name" value="CWC25_splicing_factor"/>
</dbReference>
<proteinExistence type="inferred from homology"/>
<evidence type="ECO:0000256" key="2">
    <source>
        <dbReference type="ARBA" id="ARBA00006695"/>
    </source>
</evidence>
<feature type="compositionally biased region" description="Basic and acidic residues" evidence="9">
    <location>
        <begin position="191"/>
        <end position="214"/>
    </location>
</feature>
<organism evidence="11 12">
    <name type="scientific">Corynespora cassiicola Philippines</name>
    <dbReference type="NCBI Taxonomy" id="1448308"/>
    <lineage>
        <taxon>Eukaryota</taxon>
        <taxon>Fungi</taxon>
        <taxon>Dikarya</taxon>
        <taxon>Ascomycota</taxon>
        <taxon>Pezizomycotina</taxon>
        <taxon>Dothideomycetes</taxon>
        <taxon>Pleosporomycetidae</taxon>
        <taxon>Pleosporales</taxon>
        <taxon>Corynesporascaceae</taxon>
        <taxon>Corynespora</taxon>
    </lineage>
</organism>
<feature type="compositionally biased region" description="Basic and acidic residues" evidence="9">
    <location>
        <begin position="286"/>
        <end position="328"/>
    </location>
</feature>
<evidence type="ECO:0000256" key="6">
    <source>
        <dbReference type="ARBA" id="ARBA00023187"/>
    </source>
</evidence>
<dbReference type="STRING" id="1448308.A0A2T2P6F5"/>
<feature type="domain" description="CBF1-interacting co-repressor CIR N-terminal" evidence="10">
    <location>
        <begin position="10"/>
        <end position="46"/>
    </location>
</feature>
<keyword evidence="4" id="KW-0747">Spliceosome</keyword>
<keyword evidence="12" id="KW-1185">Reference proteome</keyword>
<comment type="subcellular location">
    <subcellularLocation>
        <location evidence="1">Nucleus</location>
    </subcellularLocation>
</comment>
<dbReference type="PANTHER" id="PTHR16196">
    <property type="entry name" value="CELL CYCLE CONTROL PROTEIN CWF25"/>
    <property type="match status" value="1"/>
</dbReference>
<name>A0A2T2P6F5_CORCC</name>
<accession>A0A2T2P6F5</accession>
<feature type="compositionally biased region" description="Basic residues" evidence="9">
    <location>
        <begin position="176"/>
        <end position="190"/>
    </location>
</feature>
<feature type="compositionally biased region" description="Basic and acidic residues" evidence="9">
    <location>
        <begin position="161"/>
        <end position="175"/>
    </location>
</feature>
<dbReference type="InterPro" id="IPR022209">
    <property type="entry name" value="CWC25"/>
</dbReference>
<sequence>MGGDLNLKKSWHPNLLKNQRRVYEEEKAALDERKKIDALRKEREQERETEQLRKLQEASGGKIVTARVDWMYSGPSGDGQQVAEEKEAFLLGKRRIDPLLQAKESTASLQKGAAVGIDAISSNSNANTARDTHKKILQDPLLLIEKRKLDMQVQAAKTAKKNAEYEEKKAKEREKKERRHKHRHHHRDRSRSRDYDERDRRDRKSRRDDRDERDRHHRRSRSRSRSPYRKSYREDYRRRSRSRDRHVRREDRGRDRTPTRRSYDERRHSRSPADKNDRHRNRSPHHPYDGRRSSPGYDKPRNRSLNHEPPRRPRSPSEPKESVADKLAKMQADASSLEEQRNERVRLREAEDAAEQARQKKNMEGGRHLITGMRNQTTNMDLGDVMARGRGGLIRELD</sequence>
<gene>
    <name evidence="11" type="ORF">BS50DRAFT_568862</name>
</gene>
<evidence type="ECO:0000256" key="9">
    <source>
        <dbReference type="SAM" id="MobiDB-lite"/>
    </source>
</evidence>
<dbReference type="EMBL" id="KZ678129">
    <property type="protein sequence ID" value="PSN73285.1"/>
    <property type="molecule type" value="Genomic_DNA"/>
</dbReference>
<dbReference type="Proteomes" id="UP000240883">
    <property type="component" value="Unassembled WGS sequence"/>
</dbReference>
<dbReference type="AlphaFoldDB" id="A0A2T2P6F5"/>
<evidence type="ECO:0000256" key="1">
    <source>
        <dbReference type="ARBA" id="ARBA00004123"/>
    </source>
</evidence>
<feature type="region of interest" description="Disordered" evidence="9">
    <location>
        <begin position="152"/>
        <end position="364"/>
    </location>
</feature>
<evidence type="ECO:0000313" key="11">
    <source>
        <dbReference type="EMBL" id="PSN73285.1"/>
    </source>
</evidence>
<keyword evidence="7" id="KW-0539">Nucleus</keyword>
<feature type="compositionally biased region" description="Basic residues" evidence="9">
    <location>
        <begin position="215"/>
        <end position="230"/>
    </location>
</feature>
<dbReference type="InterPro" id="IPR019339">
    <property type="entry name" value="CIR_N_dom"/>
</dbReference>
<evidence type="ECO:0000256" key="5">
    <source>
        <dbReference type="ARBA" id="ARBA00023054"/>
    </source>
</evidence>
<feature type="compositionally biased region" description="Basic and acidic residues" evidence="9">
    <location>
        <begin position="338"/>
        <end position="364"/>
    </location>
</feature>
<keyword evidence="6" id="KW-0508">mRNA splicing</keyword>
<dbReference type="GO" id="GO:0005684">
    <property type="term" value="C:U2-type spliceosomal complex"/>
    <property type="evidence" value="ECO:0007669"/>
    <property type="project" value="TreeGrafter"/>
</dbReference>
<evidence type="ECO:0000313" key="12">
    <source>
        <dbReference type="Proteomes" id="UP000240883"/>
    </source>
</evidence>
<dbReference type="SMART" id="SM01083">
    <property type="entry name" value="Cir_N"/>
    <property type="match status" value="1"/>
</dbReference>
<evidence type="ECO:0000259" key="10">
    <source>
        <dbReference type="SMART" id="SM01083"/>
    </source>
</evidence>
<dbReference type="OrthoDB" id="21123at2759"/>
<dbReference type="Pfam" id="PF12542">
    <property type="entry name" value="CWC25"/>
    <property type="match status" value="1"/>
</dbReference>
<evidence type="ECO:0000256" key="8">
    <source>
        <dbReference type="SAM" id="Coils"/>
    </source>
</evidence>
<keyword evidence="3" id="KW-0507">mRNA processing</keyword>
<comment type="similarity">
    <text evidence="2">Belongs to the CWC25 family.</text>
</comment>
<dbReference type="Pfam" id="PF10197">
    <property type="entry name" value="Cir_N"/>
    <property type="match status" value="1"/>
</dbReference>
<keyword evidence="5 8" id="KW-0175">Coiled coil</keyword>
<protein>
    <recommendedName>
        <fullName evidence="10">CBF1-interacting co-repressor CIR N-terminal domain-containing protein</fullName>
    </recommendedName>
</protein>
<dbReference type="PANTHER" id="PTHR16196:SF0">
    <property type="entry name" value="PRE-MRNA-SPLICING FACTOR CWC25 HOMOLOG"/>
    <property type="match status" value="1"/>
</dbReference>